<proteinExistence type="inferred from homology"/>
<evidence type="ECO:0000256" key="4">
    <source>
        <dbReference type="PROSITE-ProRule" id="PRU10141"/>
    </source>
</evidence>
<dbReference type="SUPFAM" id="SSF56112">
    <property type="entry name" value="Protein kinase-like (PK-like)"/>
    <property type="match status" value="1"/>
</dbReference>
<evidence type="ECO:0000313" key="8">
    <source>
        <dbReference type="EMBL" id="QWU86996.1"/>
    </source>
</evidence>
<evidence type="ECO:0000256" key="1">
    <source>
        <dbReference type="ARBA" id="ARBA00005575"/>
    </source>
</evidence>
<dbReference type="Gene3D" id="2.60.200.20">
    <property type="match status" value="1"/>
</dbReference>
<feature type="region of interest" description="Disordered" evidence="5">
    <location>
        <begin position="1"/>
        <end position="20"/>
    </location>
</feature>
<dbReference type="PROSITE" id="PS50011">
    <property type="entry name" value="PROTEIN_KINASE_DOM"/>
    <property type="match status" value="1"/>
</dbReference>
<keyword evidence="2 4" id="KW-0547">Nucleotide-binding</keyword>
<dbReference type="PROSITE" id="PS50006">
    <property type="entry name" value="FHA_DOMAIN"/>
    <property type="match status" value="1"/>
</dbReference>
<gene>
    <name evidence="8" type="ORF">CA3LBN_001214</name>
</gene>
<dbReference type="InterPro" id="IPR007528">
    <property type="entry name" value="RINT1_Tip20"/>
</dbReference>
<dbReference type="PROSITE" id="PS00108">
    <property type="entry name" value="PROTEIN_KINASE_ST"/>
    <property type="match status" value="1"/>
</dbReference>
<dbReference type="Gene3D" id="1.20.58.1420">
    <property type="entry name" value="Dsl1p vesicle tethering complex, Tip20p subunit, domain B"/>
    <property type="match status" value="1"/>
</dbReference>
<dbReference type="PROSITE" id="PS00107">
    <property type="entry name" value="PROTEIN_KINASE_ATP"/>
    <property type="match status" value="1"/>
</dbReference>
<dbReference type="InterPro" id="IPR008271">
    <property type="entry name" value="Ser/Thr_kinase_AS"/>
</dbReference>
<name>A0ABX8I8E3_9ASCO</name>
<evidence type="ECO:0000259" key="6">
    <source>
        <dbReference type="PROSITE" id="PS50006"/>
    </source>
</evidence>
<dbReference type="InterPro" id="IPR042042">
    <property type="entry name" value="Tip20p_domB"/>
</dbReference>
<evidence type="ECO:0000256" key="2">
    <source>
        <dbReference type="ARBA" id="ARBA00022741"/>
    </source>
</evidence>
<dbReference type="SUPFAM" id="SSF49879">
    <property type="entry name" value="SMAD/FHA domain"/>
    <property type="match status" value="1"/>
</dbReference>
<protein>
    <submittedName>
        <fullName evidence="8">Uncharacterized protein</fullName>
    </submittedName>
</protein>
<dbReference type="PROSITE" id="PS51386">
    <property type="entry name" value="RINT1_TIP20"/>
    <property type="match status" value="1"/>
</dbReference>
<dbReference type="InterPro" id="IPR011009">
    <property type="entry name" value="Kinase-like_dom_sf"/>
</dbReference>
<keyword evidence="3 4" id="KW-0067">ATP-binding</keyword>
<evidence type="ECO:0000256" key="5">
    <source>
        <dbReference type="SAM" id="MobiDB-lite"/>
    </source>
</evidence>
<feature type="domain" description="Protein kinase" evidence="7">
    <location>
        <begin position="950"/>
        <end position="1220"/>
    </location>
</feature>
<sequence length="1220" mass="138050">MLNDPGQYRPVKAKNDRSSKHQVANTQYFPLLIEFQLILNFYVEFPPTACQTPTPPPLDLSNYYQQHSMEYINAHFVALDDLQNVDDHISQLNDRLSKISSAVDDKKTGTSKSIPESTSRLLAQLENINPDQLKSLLSEHGTQDVKSRYDSLLEEKAQIETQREALALGADIEDILDKGDSLGLDDLKDCATRAEEIDQFDIRELLDAKLMEVINRRKQSLLPKLDALLKDIKWLSPKEQVSIPASTMKEITTAIGQLVDLQAISAVPHYPNVWWALESLVKPFVVRFNYHFSQASETNRMSRPEWALNYVEKFFEDYLSSIELVLGDVFVKHGRVGVFEVITAALVPVRDKITGMTQLLNSHIEKANEEDNSTDLEKYGRVLSHLIFEMASFDQRLRINYKYNPHVECFEKAPQRKWLGLTGDIFMGSSSKDSPVVTNWLNLELQLAKKRFDSDIIGAVDAFSIDYEYDASSANSHNVLKPSYSAFALVKLFDNLTTHFKTLSIVKYQLKYVSNIQLTFLDEYLKALENTFKVFNESLSSKLIANFLPGSAKQEATTTTPVVVNNGLKGLEMLTGIYCSLKFIIQHMEEWSGELLFIQLWNFYKSIATSTVTDESIFTSSLDEYQAMLKRVFSKYEEFFRKEIRAALKQFVNSGVWVIDDESHKNQPSTSLSNFITIVPAYMSFLRRSLPDADYFFVTSKVCDSFSRIFQEYVVTNNQFNANGVEQLKTDFDCLLGHLAGPLMLNEDHALFTNSKNRNYKKVLQSLDMLSTLDVSTAKSLRSNAVEASEVRSRFSDNLDCLSDREVNDLLFRIHLSQEDTSLKKPVHKYESIAKLYSIIDRCPHIMVPRKPAGVVVGRSSACDIRLGGADVSSKHCQFSLSSNNKKEYLLLTDMSSNGTSVNNEVLGKGSTALLRSGDKITFAKSGSYIFRYLSDEQENSVQKSFFDDYILLNQLGSGHYAVVKEARDRTSGDIVAVKIFHPSKTSGPGSSEEDAKLKQEMALLLSINHPNIVRFISHYVEPINAFSSTTYLVLEKVNNGELFQRIIDKQKLRQDETKAIFKQLLSGLHYLHERNIIHRDIKPENILLDITPKDSNRQVATGPWDETEYDVRVKIADFGLAKFIGELKFTNTLCGTPAYVAPEVLNNNRNYSTKVDIWSAGVLLYVCLCGFPPFSDELGPPNMRDQIIEGKYAFYSPFWDDISDSALDLISSLLVAAGA</sequence>
<dbReference type="InterPro" id="IPR000719">
    <property type="entry name" value="Prot_kinase_dom"/>
</dbReference>
<accession>A0ABX8I8E3</accession>
<dbReference type="Proteomes" id="UP000825434">
    <property type="component" value="Chromosome 1"/>
</dbReference>
<dbReference type="InterPro" id="IPR008984">
    <property type="entry name" value="SMAD_FHA_dom_sf"/>
</dbReference>
<evidence type="ECO:0000313" key="9">
    <source>
        <dbReference type="Proteomes" id="UP000825434"/>
    </source>
</evidence>
<dbReference type="Gene3D" id="1.10.510.10">
    <property type="entry name" value="Transferase(Phosphotransferase) domain 1"/>
    <property type="match status" value="1"/>
</dbReference>
<dbReference type="InterPro" id="IPR042044">
    <property type="entry name" value="EXOC6PINT-1/Sec15/Tip20_C_dom2"/>
</dbReference>
<evidence type="ECO:0000256" key="3">
    <source>
        <dbReference type="ARBA" id="ARBA00022840"/>
    </source>
</evidence>
<dbReference type="SMART" id="SM00240">
    <property type="entry name" value="FHA"/>
    <property type="match status" value="1"/>
</dbReference>
<dbReference type="CDD" id="cd05117">
    <property type="entry name" value="STKc_CAMK"/>
    <property type="match status" value="1"/>
</dbReference>
<dbReference type="PANTHER" id="PTHR13520">
    <property type="entry name" value="RAD50-INTERACTING PROTEIN 1 RINT-1"/>
    <property type="match status" value="1"/>
</dbReference>
<dbReference type="Pfam" id="PF04437">
    <property type="entry name" value="RINT1_TIP1"/>
    <property type="match status" value="1"/>
</dbReference>
<dbReference type="InterPro" id="IPR000253">
    <property type="entry name" value="FHA_dom"/>
</dbReference>
<dbReference type="Pfam" id="PF00498">
    <property type="entry name" value="FHA"/>
    <property type="match status" value="1"/>
</dbReference>
<reference evidence="8 9" key="1">
    <citation type="submission" date="2021-06" db="EMBL/GenBank/DDBJ databases">
        <title>Candida outbreak in Lebanon.</title>
        <authorList>
            <person name="Finianos M."/>
        </authorList>
    </citation>
    <scope>NUCLEOTIDE SEQUENCE [LARGE SCALE GENOMIC DNA]</scope>
    <source>
        <strain evidence="8">CA3LBN</strain>
    </source>
</reference>
<dbReference type="InterPro" id="IPR017441">
    <property type="entry name" value="Protein_kinase_ATP_BS"/>
</dbReference>
<feature type="domain" description="FHA" evidence="6">
    <location>
        <begin position="855"/>
        <end position="907"/>
    </location>
</feature>
<feature type="binding site" evidence="4">
    <location>
        <position position="979"/>
    </location>
    <ligand>
        <name>ATP</name>
        <dbReference type="ChEBI" id="CHEBI:30616"/>
    </ligand>
</feature>
<dbReference type="CDD" id="cd00060">
    <property type="entry name" value="FHA"/>
    <property type="match status" value="1"/>
</dbReference>
<dbReference type="PANTHER" id="PTHR13520:SF0">
    <property type="entry name" value="RAD50-INTERACTING PROTEIN 1"/>
    <property type="match status" value="1"/>
</dbReference>
<dbReference type="Gene3D" id="1.20.58.670">
    <property type="entry name" value="Dsl1p vesicle tethering complex, Tip20p subunit, domain D"/>
    <property type="match status" value="1"/>
</dbReference>
<organism evidence="8 9">
    <name type="scientific">Candidozyma haemuli</name>
    <dbReference type="NCBI Taxonomy" id="45357"/>
    <lineage>
        <taxon>Eukaryota</taxon>
        <taxon>Fungi</taxon>
        <taxon>Dikarya</taxon>
        <taxon>Ascomycota</taxon>
        <taxon>Saccharomycotina</taxon>
        <taxon>Pichiomycetes</taxon>
        <taxon>Metschnikowiaceae</taxon>
        <taxon>Candidozyma</taxon>
    </lineage>
</organism>
<evidence type="ECO:0000259" key="7">
    <source>
        <dbReference type="PROSITE" id="PS50011"/>
    </source>
</evidence>
<dbReference type="Pfam" id="PF00069">
    <property type="entry name" value="Pkinase"/>
    <property type="match status" value="1"/>
</dbReference>
<dbReference type="EMBL" id="CP076661">
    <property type="protein sequence ID" value="QWU86996.1"/>
    <property type="molecule type" value="Genomic_DNA"/>
</dbReference>
<comment type="similarity">
    <text evidence="1">Belongs to the protein kinase superfamily. CAMK Ser/Thr protein kinase family. CHEK2 subfamily.</text>
</comment>
<keyword evidence="9" id="KW-1185">Reference proteome</keyword>
<dbReference type="SMART" id="SM00220">
    <property type="entry name" value="S_TKc"/>
    <property type="match status" value="1"/>
</dbReference>